<gene>
    <name evidence="1" type="ORF">TorRG33x02_086950</name>
</gene>
<dbReference type="EMBL" id="JXTC01000044">
    <property type="protein sequence ID" value="PON95549.1"/>
    <property type="molecule type" value="Genomic_DNA"/>
</dbReference>
<name>A0A2P5FCP0_TREOI</name>
<dbReference type="OrthoDB" id="1931513at2759"/>
<reference evidence="2" key="1">
    <citation type="submission" date="2016-06" db="EMBL/GenBank/DDBJ databases">
        <title>Parallel loss of symbiosis genes in relatives of nitrogen-fixing non-legume Parasponia.</title>
        <authorList>
            <person name="Van Velzen R."/>
            <person name="Holmer R."/>
            <person name="Bu F."/>
            <person name="Rutten L."/>
            <person name="Van Zeijl A."/>
            <person name="Liu W."/>
            <person name="Santuari L."/>
            <person name="Cao Q."/>
            <person name="Sharma T."/>
            <person name="Shen D."/>
            <person name="Roswanjaya Y."/>
            <person name="Wardhani T."/>
            <person name="Kalhor M.S."/>
            <person name="Jansen J."/>
            <person name="Van den Hoogen J."/>
            <person name="Gungor B."/>
            <person name="Hartog M."/>
            <person name="Hontelez J."/>
            <person name="Verver J."/>
            <person name="Yang W.-C."/>
            <person name="Schijlen E."/>
            <person name="Repin R."/>
            <person name="Schilthuizen M."/>
            <person name="Schranz E."/>
            <person name="Heidstra R."/>
            <person name="Miyata K."/>
            <person name="Fedorova E."/>
            <person name="Kohlen W."/>
            <person name="Bisseling T."/>
            <person name="Smit S."/>
            <person name="Geurts R."/>
        </authorList>
    </citation>
    <scope>NUCLEOTIDE SEQUENCE [LARGE SCALE GENOMIC DNA]</scope>
    <source>
        <strain evidence="2">cv. RG33-2</strain>
    </source>
</reference>
<protein>
    <submittedName>
        <fullName evidence="1">Uncharacterized protein</fullName>
    </submittedName>
</protein>
<sequence length="60" mass="6795">MKHVSLDYHFIREQVQNGLLRISHISVADQLTDALTKPLARPQFDSPKAKIGLALWLSIL</sequence>
<evidence type="ECO:0000313" key="2">
    <source>
        <dbReference type="Proteomes" id="UP000237000"/>
    </source>
</evidence>
<keyword evidence="2" id="KW-1185">Reference proteome</keyword>
<organism evidence="1 2">
    <name type="scientific">Trema orientale</name>
    <name type="common">Charcoal tree</name>
    <name type="synonym">Celtis orientalis</name>
    <dbReference type="NCBI Taxonomy" id="63057"/>
    <lineage>
        <taxon>Eukaryota</taxon>
        <taxon>Viridiplantae</taxon>
        <taxon>Streptophyta</taxon>
        <taxon>Embryophyta</taxon>
        <taxon>Tracheophyta</taxon>
        <taxon>Spermatophyta</taxon>
        <taxon>Magnoliopsida</taxon>
        <taxon>eudicotyledons</taxon>
        <taxon>Gunneridae</taxon>
        <taxon>Pentapetalae</taxon>
        <taxon>rosids</taxon>
        <taxon>fabids</taxon>
        <taxon>Rosales</taxon>
        <taxon>Cannabaceae</taxon>
        <taxon>Trema</taxon>
    </lineage>
</organism>
<dbReference type="STRING" id="63057.A0A2P5FCP0"/>
<comment type="caution">
    <text evidence="1">The sequence shown here is derived from an EMBL/GenBank/DDBJ whole genome shotgun (WGS) entry which is preliminary data.</text>
</comment>
<dbReference type="InParanoid" id="A0A2P5FCP0"/>
<dbReference type="Proteomes" id="UP000237000">
    <property type="component" value="Unassembled WGS sequence"/>
</dbReference>
<proteinExistence type="predicted"/>
<accession>A0A2P5FCP0</accession>
<dbReference type="AlphaFoldDB" id="A0A2P5FCP0"/>
<evidence type="ECO:0000313" key="1">
    <source>
        <dbReference type="EMBL" id="PON95549.1"/>
    </source>
</evidence>